<feature type="compositionally biased region" description="Low complexity" evidence="2">
    <location>
        <begin position="1326"/>
        <end position="1338"/>
    </location>
</feature>
<keyword evidence="1" id="KW-0175">Coiled coil</keyword>
<feature type="compositionally biased region" description="Basic and acidic residues" evidence="2">
    <location>
        <begin position="220"/>
        <end position="230"/>
    </location>
</feature>
<evidence type="ECO:0000313" key="4">
    <source>
        <dbReference type="Proteomes" id="UP001189429"/>
    </source>
</evidence>
<dbReference type="PANTHER" id="PTHR33987:SF1">
    <property type="entry name" value="CALCINEURIN-LIKE METALLO-PHOSPHOESTERASE SUPERFAMILY PROTEIN"/>
    <property type="match status" value="1"/>
</dbReference>
<feature type="region of interest" description="Disordered" evidence="2">
    <location>
        <begin position="402"/>
        <end position="428"/>
    </location>
</feature>
<feature type="compositionally biased region" description="Low complexity" evidence="2">
    <location>
        <begin position="1358"/>
        <end position="1374"/>
    </location>
</feature>
<feature type="coiled-coil region" evidence="1">
    <location>
        <begin position="531"/>
        <end position="588"/>
    </location>
</feature>
<reference evidence="3" key="1">
    <citation type="submission" date="2023-10" db="EMBL/GenBank/DDBJ databases">
        <authorList>
            <person name="Chen Y."/>
            <person name="Shah S."/>
            <person name="Dougan E. K."/>
            <person name="Thang M."/>
            <person name="Chan C."/>
        </authorList>
    </citation>
    <scope>NUCLEOTIDE SEQUENCE [LARGE SCALE GENOMIC DNA]</scope>
</reference>
<dbReference type="EMBL" id="CAUYUJ010021860">
    <property type="protein sequence ID" value="CAK0907456.1"/>
    <property type="molecule type" value="Genomic_DNA"/>
</dbReference>
<dbReference type="PANTHER" id="PTHR33987">
    <property type="entry name" value="CALCINEURIN-LIKE METALLO-PHOSPHOESTERASE SUPERFAMILY PROTEIN"/>
    <property type="match status" value="1"/>
</dbReference>
<feature type="region of interest" description="Disordered" evidence="2">
    <location>
        <begin position="220"/>
        <end position="300"/>
    </location>
</feature>
<feature type="compositionally biased region" description="Basic and acidic residues" evidence="2">
    <location>
        <begin position="1283"/>
        <end position="1325"/>
    </location>
</feature>
<feature type="compositionally biased region" description="Basic and acidic residues" evidence="2">
    <location>
        <begin position="1393"/>
        <end position="1410"/>
    </location>
</feature>
<feature type="compositionally biased region" description="Low complexity" evidence="2">
    <location>
        <begin position="60"/>
        <end position="80"/>
    </location>
</feature>
<feature type="coiled-coil region" evidence="1">
    <location>
        <begin position="1209"/>
        <end position="1263"/>
    </location>
</feature>
<sequence length="1439" mass="157105">MLLSLKVFGTSKDLEGAKKLVAGLEGTGGASRAATWAGIRSADRGVGAAEARLPHLRAHLSGPAGPAAARSRGLSSSRGPHAPPREASRASRASCWSWAPCTTQRPSTARGGPRLPPRWRPYCWRSAPRASGGRACRRCGRMRASSTPRAPPSRTSARRCGGAGRARRSGARSWPAAGRRRRRCWSKWRRRLGGSLGVAPPPPAELRCLTSAVCQEPREALKGEARHPEADAPPAQRGEGPPSHDQRVLAALPTPARRLCRQRSDPEASRGGPPAPPGPPAGGGAEAARALPPRLRSDDATMLKESYRRHGTGPRFMNLQDEDAAEIRWSRRLGRAVRAGRAALGAGRAGVNRGRSGRCVRGAESLRAPMPPLPRGPAGRPVLGAGAARCSARTEPRLPEIRGRSLGGAREGPRCWFPPDPTKDHGRQGRLWQRLEETERSEGMGARLKGRVQAAVRQVSENLSMPRGPLTGSTPPPKSRKKEEDDMDDVGPEMSKLAGVLTRRLGDMIAEKFEERDLRLRAVEEKVEGVAKATDEAIGSLEDKLEALHKEVEELKSKGGEEGIGRVDEELRKKITDMETNLHKIKKEHTNRKVAILGGFGQGTSFQEAKDSIAVHLNKVGLKVPADMYYKGERVPLGFLVGVKKLLVSWNFSKKAIKVDEEEMVMSVGGTDVLQAVVEHNVLTMKWLASDWEKWSDFTDAGELAELIAKAGERLTNFGEGGAKGFLEHTGRTARIKMNVRGGAIGICTAYAPHNEKPPEEKFAFYENLDDLCDKCSVSGQRLLLGDMSARLGQRRQGEEDVLGTHTWGREAVKKVEPPNRDLLVEFCLERDLMVGNTYVEGMPEEKATFVESGAGHMSEVTERTHNMLDLALVESGFASDAQDIRGHREAGIQSNHFLVSCSIRRCFEAPPKQVTKRKDRSALTLPGAARKFTQTFKDMAPQTRGSESVDDARAGMVGAFEVSGGAVPEKYRISRRPWISQCTLDLIDQRSQARLENDQVKQRDLRRKVRRSAKADKTMWLNDCIQTGTWDGLKLIRKTRRRSARGLAGQPLRAMVAPRATREGAGQRAGLAGLAGIAKRERLRYSMNAMVDTPAGAAVDARAELGAAAARSCAALADKREAYLRSTYERQLAEPGYAQLVNSSVPIVGTWDDHDYGVNDGDKSFDGKRWSQVDWQAGTLAVKIFDAEPEPKLHRIFKLSEIARAARAALLERQAAQLTRQLLRKREAEIEQRLSQDSVTSRANHERILQRLAEEAHGKETEGVVAREVSRQICAGMQMRQRLREEKGGQRRAEEAERDKWKQARSLYEKMSLEGRLRERERANQEQGRPGPGQAEGARGEGQGGGQAGVREEADLAGAPHGAGRQGGAAPAGRDARAAREDPGGRSAMAKRQGEVEQRRKQLEEERHAGPPGARGRSASSSSGPPRGRPTRSGSPAC</sequence>
<dbReference type="Gene3D" id="3.60.21.70">
    <property type="entry name" value="PhoD-like phosphatase"/>
    <property type="match status" value="1"/>
</dbReference>
<feature type="compositionally biased region" description="Low complexity" evidence="2">
    <location>
        <begin position="142"/>
        <end position="160"/>
    </location>
</feature>
<feature type="region of interest" description="Disordered" evidence="2">
    <location>
        <begin position="141"/>
        <end position="176"/>
    </location>
</feature>
<organism evidence="3 4">
    <name type="scientific">Prorocentrum cordatum</name>
    <dbReference type="NCBI Taxonomy" id="2364126"/>
    <lineage>
        <taxon>Eukaryota</taxon>
        <taxon>Sar</taxon>
        <taxon>Alveolata</taxon>
        <taxon>Dinophyceae</taxon>
        <taxon>Prorocentrales</taxon>
        <taxon>Prorocentraceae</taxon>
        <taxon>Prorocentrum</taxon>
    </lineage>
</organism>
<comment type="caution">
    <text evidence="3">The sequence shown here is derived from an EMBL/GenBank/DDBJ whole genome shotgun (WGS) entry which is preliminary data.</text>
</comment>
<feature type="compositionally biased region" description="Basic and acidic residues" evidence="2">
    <location>
        <begin position="1375"/>
        <end position="1385"/>
    </location>
</feature>
<dbReference type="Proteomes" id="UP001189429">
    <property type="component" value="Unassembled WGS sequence"/>
</dbReference>
<name>A0ABN9Y663_9DINO</name>
<evidence type="ECO:0000313" key="3">
    <source>
        <dbReference type="EMBL" id="CAK0907456.1"/>
    </source>
</evidence>
<dbReference type="Gene3D" id="3.60.10.10">
    <property type="entry name" value="Endonuclease/exonuclease/phosphatase"/>
    <property type="match status" value="1"/>
</dbReference>
<keyword evidence="4" id="KW-1185">Reference proteome</keyword>
<feature type="region of interest" description="Disordered" evidence="2">
    <location>
        <begin position="459"/>
        <end position="493"/>
    </location>
</feature>
<feature type="region of interest" description="Disordered" evidence="2">
    <location>
        <begin position="1281"/>
        <end position="1439"/>
    </location>
</feature>
<evidence type="ECO:0000256" key="1">
    <source>
        <dbReference type="SAM" id="Coils"/>
    </source>
</evidence>
<dbReference type="InterPro" id="IPR038607">
    <property type="entry name" value="PhoD-like_sf"/>
</dbReference>
<feature type="region of interest" description="Disordered" evidence="2">
    <location>
        <begin position="58"/>
        <end position="89"/>
    </location>
</feature>
<gene>
    <name evidence="3" type="ORF">PCOR1329_LOCUS82461</name>
</gene>
<protein>
    <submittedName>
        <fullName evidence="3">Uncharacterized protein</fullName>
    </submittedName>
</protein>
<accession>A0ABN9Y663</accession>
<dbReference type="InterPro" id="IPR036691">
    <property type="entry name" value="Endo/exonu/phosph_ase_sf"/>
</dbReference>
<feature type="compositionally biased region" description="Low complexity" evidence="2">
    <location>
        <begin position="1411"/>
        <end position="1439"/>
    </location>
</feature>
<proteinExistence type="predicted"/>
<evidence type="ECO:0000256" key="2">
    <source>
        <dbReference type="SAM" id="MobiDB-lite"/>
    </source>
</evidence>